<dbReference type="NCBIfam" id="TIGR00756">
    <property type="entry name" value="PPR"/>
    <property type="match status" value="2"/>
</dbReference>
<evidence type="ECO:0000256" key="1">
    <source>
        <dbReference type="ARBA" id="ARBA00006192"/>
    </source>
</evidence>
<comment type="similarity">
    <text evidence="1">Belongs to the CCM1 family.</text>
</comment>
<dbReference type="OrthoDB" id="185373at2759"/>
<comment type="subunit">
    <text evidence="4">Binds to mitochondrial small subunit 15S rRNA.</text>
</comment>
<accession>A0A6A4INH4</accession>
<evidence type="ECO:0008006" key="8">
    <source>
        <dbReference type="Google" id="ProtNLM"/>
    </source>
</evidence>
<keyword evidence="2" id="KW-0677">Repeat</keyword>
<dbReference type="PROSITE" id="PS51375">
    <property type="entry name" value="PPR"/>
    <property type="match status" value="3"/>
</dbReference>
<dbReference type="Pfam" id="PF01535">
    <property type="entry name" value="PPR"/>
    <property type="match status" value="1"/>
</dbReference>
<dbReference type="InterPro" id="IPR011990">
    <property type="entry name" value="TPR-like_helical_dom_sf"/>
</dbReference>
<organism evidence="6 7">
    <name type="scientific">Gymnopus androsaceus JB14</name>
    <dbReference type="NCBI Taxonomy" id="1447944"/>
    <lineage>
        <taxon>Eukaryota</taxon>
        <taxon>Fungi</taxon>
        <taxon>Dikarya</taxon>
        <taxon>Basidiomycota</taxon>
        <taxon>Agaricomycotina</taxon>
        <taxon>Agaricomycetes</taxon>
        <taxon>Agaricomycetidae</taxon>
        <taxon>Agaricales</taxon>
        <taxon>Marasmiineae</taxon>
        <taxon>Omphalotaceae</taxon>
        <taxon>Gymnopus</taxon>
    </lineage>
</organism>
<reference evidence="6" key="1">
    <citation type="journal article" date="2019" name="Environ. Microbiol.">
        <title>Fungal ecological strategies reflected in gene transcription - a case study of two litter decomposers.</title>
        <authorList>
            <person name="Barbi F."/>
            <person name="Kohler A."/>
            <person name="Barry K."/>
            <person name="Baskaran P."/>
            <person name="Daum C."/>
            <person name="Fauchery L."/>
            <person name="Ihrmark K."/>
            <person name="Kuo A."/>
            <person name="LaButti K."/>
            <person name="Lipzen A."/>
            <person name="Morin E."/>
            <person name="Grigoriev I.V."/>
            <person name="Henrissat B."/>
            <person name="Lindahl B."/>
            <person name="Martin F."/>
        </authorList>
    </citation>
    <scope>NUCLEOTIDE SEQUENCE</scope>
    <source>
        <strain evidence="6">JB14</strain>
    </source>
</reference>
<evidence type="ECO:0000256" key="5">
    <source>
        <dbReference type="PROSITE-ProRule" id="PRU00708"/>
    </source>
</evidence>
<sequence>MHQWMSVGSYLLTSSGQWHQGETYHIAASFRKAIHRLLSRIPRPAILISSHFTSWGPELSKRIGELLIDAYCRDQLPLHALDTLNQLKKLKVSIPLDMQLRLIRALVKEDTLGLAKDLFNTIPRGTTYKHYLQTALFLFAHCGDHRRRKVRDMFNEFFPIQTNGRRSNNPDIHHFGVAIYACAKGGQIEEINYWLEEMVKAGCKPNIVIFNTIMKAFALSGDVASIRTVLDQLKSSDTPPTVITYVQLMTTLSHMKDVAGVEALYKEAVEERGIVPDRRMVNALMNAHVMAGSWKGVIRVFDYIRSDSHPRIRLTIELYTTLIKAYLVSKIFSKLEDLNVKPDSYTFALLIQSACDAGEMGIASDIFHEMDKLATYWGSELHIDVYILTIIMAGYLRVGKRQQAKAVYDEMVSRQIQPTAVTFSVMLTSYGNQRSQEALRIAEAFVNDLMEKPEKPWAVPSYGKPSALELVYGPVIRGHAILGEDENVERVNEEYIAAGGVETLGTLSARFDVYRRTFQIDKVKELWPVIFELGVQYVKERPAMDGNDPSANRLLNNILCLPLSMYIDALSAAGEHEEIAYVWREFQEQGFSFDAHNWNHLTVALVRAGQLERALQIVESVILPYQDQAKNMIASRNTNPKSPLMYDAAGQDEDKLDPAALDSQAQLQQRASRRLGNTRRNMRHAMWQIEQDEEAHADDLAHPMHVLHQISPAWNVWKVHVSVMRVLLAAMEDLREGNLPAPVKPKGARQLQRYADDEETSKANELFDRLYAQYPRTCVMLFDLEAVERRRLGRVYGRRYVYGE</sequence>
<protein>
    <recommendedName>
        <fullName evidence="8">Pentacotripeptide-repeat region of PRORP domain-containing protein</fullName>
    </recommendedName>
</protein>
<evidence type="ECO:0000313" key="7">
    <source>
        <dbReference type="Proteomes" id="UP000799118"/>
    </source>
</evidence>
<evidence type="ECO:0000256" key="2">
    <source>
        <dbReference type="ARBA" id="ARBA00022737"/>
    </source>
</evidence>
<evidence type="ECO:0000313" key="6">
    <source>
        <dbReference type="EMBL" id="KAE9409935.1"/>
    </source>
</evidence>
<gene>
    <name evidence="6" type="ORF">BT96DRAFT_953232</name>
</gene>
<dbReference type="PANTHER" id="PTHR47447">
    <property type="entry name" value="OS03G0856100 PROTEIN"/>
    <property type="match status" value="1"/>
</dbReference>
<dbReference type="EMBL" id="ML769386">
    <property type="protein sequence ID" value="KAE9409935.1"/>
    <property type="molecule type" value="Genomic_DNA"/>
</dbReference>
<comment type="function">
    <text evidence="3">Regulates mitochondrial small subunit maturation by controlling 15S rRNA 5'-end processing. Localizes to the 5' precursor of the 15S rRNA in a position that is subsequently occupied by mS47 in the mature yeast mtSSU. Uses structure and sequence-specific RNA recognition, binding to a single-stranded region of the precursor and specifically recognizing bases -6 to -1. The exchange of Ccm1 for mS47 is coupled to the irreversible removal of precursor rRNA that is accompanied by conformational changes of the mitoribosomal proteins uS5m and mS26. These conformational changes signal completion of 5'-end rRNA processing through protection of the mature 5'-end of the 15S rRNA and stabilization of mS47. The removal of the 5' precursor together with the dissociation of Ccm1 may be catalyzed by the 5'-3' exoribonuclease Pet127. Involved in the specific removal of group I introns in mitochondrial encoded transcripts.</text>
</comment>
<feature type="repeat" description="PPR" evidence="5">
    <location>
        <begin position="384"/>
        <end position="418"/>
    </location>
</feature>
<keyword evidence="7" id="KW-1185">Reference proteome</keyword>
<dbReference type="PANTHER" id="PTHR47447:SF23">
    <property type="entry name" value="PENTACOTRIPEPTIDE-REPEAT REGION OF PRORP DOMAIN-CONTAINING PROTEIN"/>
    <property type="match status" value="1"/>
</dbReference>
<dbReference type="AlphaFoldDB" id="A0A6A4INH4"/>
<dbReference type="Pfam" id="PF13812">
    <property type="entry name" value="PPR_3"/>
    <property type="match status" value="2"/>
</dbReference>
<feature type="repeat" description="PPR" evidence="5">
    <location>
        <begin position="206"/>
        <end position="240"/>
    </location>
</feature>
<dbReference type="Proteomes" id="UP000799118">
    <property type="component" value="Unassembled WGS sequence"/>
</dbReference>
<feature type="repeat" description="PPR" evidence="5">
    <location>
        <begin position="171"/>
        <end position="205"/>
    </location>
</feature>
<evidence type="ECO:0000256" key="3">
    <source>
        <dbReference type="ARBA" id="ARBA00044493"/>
    </source>
</evidence>
<dbReference type="Pfam" id="PF13041">
    <property type="entry name" value="PPR_2"/>
    <property type="match status" value="1"/>
</dbReference>
<dbReference type="InterPro" id="IPR002885">
    <property type="entry name" value="PPR_rpt"/>
</dbReference>
<proteinExistence type="inferred from homology"/>
<dbReference type="Gene3D" id="1.25.40.10">
    <property type="entry name" value="Tetratricopeptide repeat domain"/>
    <property type="match status" value="3"/>
</dbReference>
<name>A0A6A4INH4_9AGAR</name>
<evidence type="ECO:0000256" key="4">
    <source>
        <dbReference type="ARBA" id="ARBA00044511"/>
    </source>
</evidence>